<dbReference type="RefSeq" id="XP_064072081.1">
    <property type="nucleotide sequence ID" value="XM_064216011.1"/>
</dbReference>
<name>A0ABM4ALA8_VANTA</name>
<evidence type="ECO:0000313" key="3">
    <source>
        <dbReference type="RefSeq" id="XP_064072081.1"/>
    </source>
</evidence>
<sequence>MRKELCLLVLFLIQIFVANASSVSNVRLVDHTSYAISIIQETMRRVEKSYWCSLKVEDVIINISENILGVPTSADVEFTNGFLVSLRSIDIVRSTVQQVWLPLRANTTTVEVRATMRMLDAIIGFDVAVKMQNGIYRSTGTIRYPEIQFPFVIVKNLFTDDITVGVRSNLVRTSNLMQFTPEDEINKIATVLFDWNCTADSVLSWATDIFAPITLGLAINEIEFPRICYNCNGANKQEAHLMESSRACLVNRDGYILNIIQNVISRLEKNIKWCNLKLNDVNQEINERLFKWHAQGTGNYTNGFLLHFRSIDVSNIQSMFSTRTVNGSVENLVSVNGLLNFRNVYVGYDVVANIEGFDTQYFTGVFSYNFIALRCTIVKNLQTNEISVTTTAVSSNPAVRQMTYMPQNSISELLSRYFFSYHISFSQWGENYIAPLILEIASKTELPEIRYDNRC</sequence>
<dbReference type="Proteomes" id="UP001652626">
    <property type="component" value="Chromosome 10"/>
</dbReference>
<gene>
    <name evidence="3" type="primary">LOC113397352</name>
</gene>
<feature type="chain" id="PRO_5046922777" evidence="1">
    <location>
        <begin position="21"/>
        <end position="455"/>
    </location>
</feature>
<protein>
    <submittedName>
        <fullName evidence="3">Uncharacterized protein LOC113397352</fullName>
    </submittedName>
</protein>
<keyword evidence="2" id="KW-1185">Reference proteome</keyword>
<reference evidence="3" key="1">
    <citation type="submission" date="2025-08" db="UniProtKB">
        <authorList>
            <consortium name="RefSeq"/>
        </authorList>
    </citation>
    <scope>IDENTIFICATION</scope>
    <source>
        <tissue evidence="3">Whole body</tissue>
    </source>
</reference>
<evidence type="ECO:0000313" key="2">
    <source>
        <dbReference type="Proteomes" id="UP001652626"/>
    </source>
</evidence>
<accession>A0ABM4ALA8</accession>
<keyword evidence="1" id="KW-0732">Signal</keyword>
<feature type="signal peptide" evidence="1">
    <location>
        <begin position="1"/>
        <end position="20"/>
    </location>
</feature>
<evidence type="ECO:0000256" key="1">
    <source>
        <dbReference type="SAM" id="SignalP"/>
    </source>
</evidence>
<dbReference type="GeneID" id="113397352"/>
<organism evidence="2 3">
    <name type="scientific">Vanessa tameamea</name>
    <name type="common">Kamehameha butterfly</name>
    <dbReference type="NCBI Taxonomy" id="334116"/>
    <lineage>
        <taxon>Eukaryota</taxon>
        <taxon>Metazoa</taxon>
        <taxon>Ecdysozoa</taxon>
        <taxon>Arthropoda</taxon>
        <taxon>Hexapoda</taxon>
        <taxon>Insecta</taxon>
        <taxon>Pterygota</taxon>
        <taxon>Neoptera</taxon>
        <taxon>Endopterygota</taxon>
        <taxon>Lepidoptera</taxon>
        <taxon>Glossata</taxon>
        <taxon>Ditrysia</taxon>
        <taxon>Papilionoidea</taxon>
        <taxon>Nymphalidae</taxon>
        <taxon>Nymphalinae</taxon>
        <taxon>Vanessa</taxon>
    </lineage>
</organism>
<proteinExistence type="predicted"/>